<keyword evidence="5" id="KW-0411">Iron-sulfur</keyword>
<dbReference type="SUPFAM" id="SSF50022">
    <property type="entry name" value="ISP domain"/>
    <property type="match status" value="1"/>
</dbReference>
<keyword evidence="3" id="KW-0058">Aromatic hydrocarbons catabolism</keyword>
<keyword evidence="9" id="KW-0223">Dioxygenase</keyword>
<dbReference type="InterPro" id="IPR036922">
    <property type="entry name" value="Rieske_2Fe-2S_sf"/>
</dbReference>
<keyword evidence="9" id="KW-0560">Oxidoreductase</keyword>
<evidence type="ECO:0000256" key="2">
    <source>
        <dbReference type="ARBA" id="ARBA00022723"/>
    </source>
</evidence>
<dbReference type="GO" id="GO:0051213">
    <property type="term" value="F:dioxygenase activity"/>
    <property type="evidence" value="ECO:0007669"/>
    <property type="project" value="UniProtKB-KW"/>
</dbReference>
<evidence type="ECO:0000313" key="9">
    <source>
        <dbReference type="EMBL" id="SFO81418.1"/>
    </source>
</evidence>
<dbReference type="EMBL" id="FOWX01000001">
    <property type="protein sequence ID" value="SFO81418.1"/>
    <property type="molecule type" value="Genomic_DNA"/>
</dbReference>
<evidence type="ECO:0000256" key="4">
    <source>
        <dbReference type="ARBA" id="ARBA00023004"/>
    </source>
</evidence>
<dbReference type="PROSITE" id="PS51296">
    <property type="entry name" value="RIESKE"/>
    <property type="match status" value="1"/>
</dbReference>
<evidence type="ECO:0000256" key="7">
    <source>
        <dbReference type="ARBA" id="ARBA00038001"/>
    </source>
</evidence>
<dbReference type="GO" id="GO:0046872">
    <property type="term" value="F:metal ion binding"/>
    <property type="evidence" value="ECO:0007669"/>
    <property type="project" value="UniProtKB-KW"/>
</dbReference>
<protein>
    <submittedName>
        <fullName evidence="9">Ferredoxin subunit of nitrite reductase or a ring-hydroxylating dioxygenase</fullName>
    </submittedName>
</protein>
<name>A0A1I5K8W8_9PSED</name>
<evidence type="ECO:0000259" key="8">
    <source>
        <dbReference type="PROSITE" id="PS51296"/>
    </source>
</evidence>
<dbReference type="GO" id="GO:0051537">
    <property type="term" value="F:2 iron, 2 sulfur cluster binding"/>
    <property type="evidence" value="ECO:0007669"/>
    <property type="project" value="UniProtKB-KW"/>
</dbReference>
<dbReference type="OrthoDB" id="9800167at2"/>
<comment type="cofactor">
    <cofactor evidence="6">
        <name>[2Fe-2S] cluster</name>
        <dbReference type="ChEBI" id="CHEBI:190135"/>
    </cofactor>
</comment>
<evidence type="ECO:0000313" key="10">
    <source>
        <dbReference type="Proteomes" id="UP000198784"/>
    </source>
</evidence>
<dbReference type="Proteomes" id="UP000198784">
    <property type="component" value="Unassembled WGS sequence"/>
</dbReference>
<evidence type="ECO:0000256" key="3">
    <source>
        <dbReference type="ARBA" id="ARBA00022797"/>
    </source>
</evidence>
<accession>A0A1I5K8W8</accession>
<keyword evidence="2" id="KW-0479">Metal-binding</keyword>
<feature type="domain" description="Rieske" evidence="8">
    <location>
        <begin position="4"/>
        <end position="99"/>
    </location>
</feature>
<keyword evidence="10" id="KW-1185">Reference proteome</keyword>
<gene>
    <name evidence="9" type="ORF">SAMN05216190_10198</name>
</gene>
<dbReference type="Gene3D" id="2.102.10.10">
    <property type="entry name" value="Rieske [2Fe-2S] iron-sulphur domain"/>
    <property type="match status" value="1"/>
</dbReference>
<evidence type="ECO:0000256" key="1">
    <source>
        <dbReference type="ARBA" id="ARBA00022714"/>
    </source>
</evidence>
<dbReference type="PANTHER" id="PTHR21496">
    <property type="entry name" value="FERREDOXIN-RELATED"/>
    <property type="match status" value="1"/>
</dbReference>
<dbReference type="STRING" id="289003.SAMN05216190_10198"/>
<proteinExistence type="inferred from homology"/>
<dbReference type="InterPro" id="IPR017941">
    <property type="entry name" value="Rieske_2Fe-2S"/>
</dbReference>
<comment type="similarity">
    <text evidence="7">Belongs to the bacterial ring-hydroxylating dioxygenase ferredoxin component family.</text>
</comment>
<evidence type="ECO:0000256" key="6">
    <source>
        <dbReference type="ARBA" id="ARBA00034078"/>
    </source>
</evidence>
<evidence type="ECO:0000256" key="5">
    <source>
        <dbReference type="ARBA" id="ARBA00023014"/>
    </source>
</evidence>
<keyword evidence="4" id="KW-0408">Iron</keyword>
<dbReference type="PANTHER" id="PTHR21496:SF0">
    <property type="entry name" value="RIESKE DOMAIN-CONTAINING PROTEIN"/>
    <property type="match status" value="1"/>
</dbReference>
<organism evidence="9 10">
    <name type="scientific">Pseudomonas borbori</name>
    <dbReference type="NCBI Taxonomy" id="289003"/>
    <lineage>
        <taxon>Bacteria</taxon>
        <taxon>Pseudomonadati</taxon>
        <taxon>Pseudomonadota</taxon>
        <taxon>Gammaproteobacteria</taxon>
        <taxon>Pseudomonadales</taxon>
        <taxon>Pseudomonadaceae</taxon>
        <taxon>Pseudomonas</taxon>
    </lineage>
</organism>
<reference evidence="10" key="1">
    <citation type="submission" date="2016-10" db="EMBL/GenBank/DDBJ databases">
        <authorList>
            <person name="Varghese N."/>
            <person name="Submissions S."/>
        </authorList>
    </citation>
    <scope>NUCLEOTIDE SEQUENCE [LARGE SCALE GENOMIC DNA]</scope>
    <source>
        <strain evidence="10">DSM 17834</strain>
    </source>
</reference>
<sequence length="108" mass="11355">MSVRLQVPVDQVPAPGGRALLEQAGKSLALFNVAGQFYAIDDNCPHQGSSLCGGKLEGKVIQCCAHGLRFDLASGYLLNSTALKVANYPIAVEGDQVFIVIVPEESAP</sequence>
<keyword evidence="1" id="KW-0001">2Fe-2S</keyword>
<dbReference type="Pfam" id="PF00355">
    <property type="entry name" value="Rieske"/>
    <property type="match status" value="1"/>
</dbReference>
<dbReference type="RefSeq" id="WP_090496703.1">
    <property type="nucleotide sequence ID" value="NZ_FOWX01000001.1"/>
</dbReference>
<dbReference type="AlphaFoldDB" id="A0A1I5K8W8"/>